<evidence type="ECO:0000313" key="7">
    <source>
        <dbReference type="Proteomes" id="UP001230156"/>
    </source>
</evidence>
<feature type="transmembrane region" description="Helical" evidence="5">
    <location>
        <begin position="109"/>
        <end position="129"/>
    </location>
</feature>
<accession>A0ABU0YK08</accession>
<name>A0ABU0YK08_9PROT</name>
<evidence type="ECO:0000256" key="1">
    <source>
        <dbReference type="ARBA" id="ARBA00004141"/>
    </source>
</evidence>
<comment type="subcellular location">
    <subcellularLocation>
        <location evidence="1">Membrane</location>
        <topology evidence="1">Multi-pass membrane protein</topology>
    </subcellularLocation>
</comment>
<dbReference type="PANTHER" id="PTHR10250:SF15">
    <property type="entry name" value="MICROSOMAL GLUTATHIONE S-TRANSFERASE-RELATED"/>
    <property type="match status" value="1"/>
</dbReference>
<dbReference type="InterPro" id="IPR050997">
    <property type="entry name" value="MAPEG"/>
</dbReference>
<sequence length="137" mass="15305">MKITPGMIWIGWITLVTLVFYLGVAMHAAMLRGRHRIAAPATSGHPDFDLATRIHGNTLEYLVPFLVALWMCAIFWEPLPAAILGIVWLFGRIVYVFGYWSAPPRRQPGFILAMFALVLLLIGTAYGLFRMGLVMGV</sequence>
<dbReference type="Proteomes" id="UP001230156">
    <property type="component" value="Unassembled WGS sequence"/>
</dbReference>
<reference evidence="7" key="1">
    <citation type="submission" date="2023-08" db="EMBL/GenBank/DDBJ databases">
        <title>Rhodospirillaceae gen. nov., a novel taxon isolated from the Yangtze River Yuezi River estuary sludge.</title>
        <authorList>
            <person name="Ruan L."/>
        </authorList>
    </citation>
    <scope>NUCLEOTIDE SEQUENCE [LARGE SCALE GENOMIC DNA]</scope>
    <source>
        <strain evidence="7">R-7</strain>
    </source>
</reference>
<keyword evidence="3 5" id="KW-1133">Transmembrane helix</keyword>
<evidence type="ECO:0000256" key="3">
    <source>
        <dbReference type="ARBA" id="ARBA00022989"/>
    </source>
</evidence>
<evidence type="ECO:0000256" key="4">
    <source>
        <dbReference type="ARBA" id="ARBA00023136"/>
    </source>
</evidence>
<feature type="transmembrane region" description="Helical" evidence="5">
    <location>
        <begin position="6"/>
        <end position="26"/>
    </location>
</feature>
<dbReference type="InterPro" id="IPR001129">
    <property type="entry name" value="Membr-assoc_MAPEG"/>
</dbReference>
<evidence type="ECO:0000313" key="6">
    <source>
        <dbReference type="EMBL" id="MDQ7248049.1"/>
    </source>
</evidence>
<dbReference type="EMBL" id="JAUYVI010000003">
    <property type="protein sequence ID" value="MDQ7248049.1"/>
    <property type="molecule type" value="Genomic_DNA"/>
</dbReference>
<organism evidence="6 7">
    <name type="scientific">Dongia sedimenti</name>
    <dbReference type="NCBI Taxonomy" id="3064282"/>
    <lineage>
        <taxon>Bacteria</taxon>
        <taxon>Pseudomonadati</taxon>
        <taxon>Pseudomonadota</taxon>
        <taxon>Alphaproteobacteria</taxon>
        <taxon>Rhodospirillales</taxon>
        <taxon>Dongiaceae</taxon>
        <taxon>Dongia</taxon>
    </lineage>
</organism>
<gene>
    <name evidence="6" type="ORF">Q8A70_10250</name>
</gene>
<dbReference type="InterPro" id="IPR023352">
    <property type="entry name" value="MAPEG-like_dom_sf"/>
</dbReference>
<dbReference type="SUPFAM" id="SSF161084">
    <property type="entry name" value="MAPEG domain-like"/>
    <property type="match status" value="1"/>
</dbReference>
<evidence type="ECO:0000256" key="2">
    <source>
        <dbReference type="ARBA" id="ARBA00022692"/>
    </source>
</evidence>
<comment type="caution">
    <text evidence="6">The sequence shown here is derived from an EMBL/GenBank/DDBJ whole genome shotgun (WGS) entry which is preliminary data.</text>
</comment>
<protein>
    <submittedName>
        <fullName evidence="6">MAPEG family protein</fullName>
    </submittedName>
</protein>
<dbReference type="RefSeq" id="WP_379955492.1">
    <property type="nucleotide sequence ID" value="NZ_JAUYVI010000003.1"/>
</dbReference>
<keyword evidence="7" id="KW-1185">Reference proteome</keyword>
<feature type="transmembrane region" description="Helical" evidence="5">
    <location>
        <begin position="82"/>
        <end position="102"/>
    </location>
</feature>
<proteinExistence type="predicted"/>
<dbReference type="Gene3D" id="1.20.120.550">
    <property type="entry name" value="Membrane associated eicosanoid/glutathione metabolism-like domain"/>
    <property type="match status" value="1"/>
</dbReference>
<dbReference type="PANTHER" id="PTHR10250">
    <property type="entry name" value="MICROSOMAL GLUTATHIONE S-TRANSFERASE"/>
    <property type="match status" value="1"/>
</dbReference>
<keyword evidence="4 5" id="KW-0472">Membrane</keyword>
<evidence type="ECO:0000256" key="5">
    <source>
        <dbReference type="SAM" id="Phobius"/>
    </source>
</evidence>
<dbReference type="Pfam" id="PF01124">
    <property type="entry name" value="MAPEG"/>
    <property type="match status" value="1"/>
</dbReference>
<keyword evidence="2 5" id="KW-0812">Transmembrane</keyword>